<evidence type="ECO:0000256" key="5">
    <source>
        <dbReference type="ARBA" id="ARBA00022989"/>
    </source>
</evidence>
<evidence type="ECO:0000256" key="7">
    <source>
        <dbReference type="SAM" id="Phobius"/>
    </source>
</evidence>
<comment type="caution">
    <text evidence="8">The sequence shown here is derived from an EMBL/GenBank/DDBJ whole genome shotgun (WGS) entry which is preliminary data.</text>
</comment>
<sequence>MKNLASIWFGIPLWQRILGALALGALTGWLIGPAAAQLQWIGDLFIRLIRMLIVPLVFVTLVSGVASMAAPAKLGSIGLRAMALYMATTFVAILFGLAGALILQPGRGVTLEAAADSEPLAAPVPLGERLMAIVPENVFAAFASGDILAIIFFGVLLGAGLLMAGETAKPLIRLFAAGSEAMLKVTHIVMEVAPIGVFALVASVMGSEGVSAFVSVFSLVLVIYLGGAAHMIVVHGGMVRFFASRSPLTFFAAARAPQLLAFSTSSSAATLPVTLTAAEEDLHIRPAVASSVIPLGATINMDGTALYVAAVAVFAAQIFGVPLTIGDYATIALTTVLVSIGTASVPSASLFLMAAVLDVIGITPDQTALVIGFLLPFDRILDMWRTVINVTGDLAVATSVAAMEGELGEPGEATEAAKAQQV</sequence>
<feature type="transmembrane region" description="Helical" evidence="7">
    <location>
        <begin position="305"/>
        <end position="325"/>
    </location>
</feature>
<feature type="transmembrane region" description="Helical" evidence="7">
    <location>
        <begin position="185"/>
        <end position="206"/>
    </location>
</feature>
<evidence type="ECO:0000256" key="1">
    <source>
        <dbReference type="ARBA" id="ARBA00004651"/>
    </source>
</evidence>
<dbReference type="PANTHER" id="PTHR42865:SF7">
    <property type="entry name" value="PROTON_GLUTAMATE-ASPARTATE SYMPORTER"/>
    <property type="match status" value="1"/>
</dbReference>
<accession>A0ABQ1J5J9</accession>
<keyword evidence="5 7" id="KW-1133">Transmembrane helix</keyword>
<gene>
    <name evidence="8" type="ORF">GCM10010833_12730</name>
</gene>
<evidence type="ECO:0000313" key="8">
    <source>
        <dbReference type="EMBL" id="GGB59360.1"/>
    </source>
</evidence>
<dbReference type="Proteomes" id="UP000614261">
    <property type="component" value="Unassembled WGS sequence"/>
</dbReference>
<feature type="transmembrane region" description="Helical" evidence="7">
    <location>
        <begin position="82"/>
        <end position="103"/>
    </location>
</feature>
<keyword evidence="2" id="KW-0813">Transport</keyword>
<feature type="transmembrane region" description="Helical" evidence="7">
    <location>
        <begin position="212"/>
        <end position="234"/>
    </location>
</feature>
<organism evidence="8 9">
    <name type="scientific">Blastomonas aquatica</name>
    <dbReference type="NCBI Taxonomy" id="1510276"/>
    <lineage>
        <taxon>Bacteria</taxon>
        <taxon>Pseudomonadati</taxon>
        <taxon>Pseudomonadota</taxon>
        <taxon>Alphaproteobacteria</taxon>
        <taxon>Sphingomonadales</taxon>
        <taxon>Sphingomonadaceae</taxon>
        <taxon>Blastomonas</taxon>
    </lineage>
</organism>
<evidence type="ECO:0000256" key="2">
    <source>
        <dbReference type="ARBA" id="ARBA00022448"/>
    </source>
</evidence>
<reference evidence="9" key="1">
    <citation type="journal article" date="2019" name="Int. J. Syst. Evol. Microbiol.">
        <title>The Global Catalogue of Microorganisms (GCM) 10K type strain sequencing project: providing services to taxonomists for standard genome sequencing and annotation.</title>
        <authorList>
            <consortium name="The Broad Institute Genomics Platform"/>
            <consortium name="The Broad Institute Genome Sequencing Center for Infectious Disease"/>
            <person name="Wu L."/>
            <person name="Ma J."/>
        </authorList>
    </citation>
    <scope>NUCLEOTIDE SEQUENCE [LARGE SCALE GENOMIC DNA]</scope>
    <source>
        <strain evidence="9">CGMCC 1.12851</strain>
    </source>
</reference>
<feature type="transmembrane region" description="Helical" evidence="7">
    <location>
        <begin position="52"/>
        <end position="70"/>
    </location>
</feature>
<evidence type="ECO:0000256" key="3">
    <source>
        <dbReference type="ARBA" id="ARBA00022475"/>
    </source>
</evidence>
<feature type="transmembrane region" description="Helical" evidence="7">
    <location>
        <begin position="331"/>
        <end position="357"/>
    </location>
</feature>
<evidence type="ECO:0000256" key="6">
    <source>
        <dbReference type="ARBA" id="ARBA00023136"/>
    </source>
</evidence>
<dbReference type="InterPro" id="IPR036458">
    <property type="entry name" value="Na:dicarbo_symporter_sf"/>
</dbReference>
<dbReference type="InterPro" id="IPR001991">
    <property type="entry name" value="Na-dicarboxylate_symporter"/>
</dbReference>
<evidence type="ECO:0000313" key="9">
    <source>
        <dbReference type="Proteomes" id="UP000614261"/>
    </source>
</evidence>
<comment type="subcellular location">
    <subcellularLocation>
        <location evidence="1">Cell membrane</location>
        <topology evidence="1">Multi-pass membrane protein</topology>
    </subcellularLocation>
</comment>
<dbReference type="SUPFAM" id="SSF118215">
    <property type="entry name" value="Proton glutamate symport protein"/>
    <property type="match status" value="1"/>
</dbReference>
<name>A0ABQ1J5J9_9SPHN</name>
<protein>
    <submittedName>
        <fullName evidence="8">Dicarboxylate:amino acid:cation symporter DAACS family protein</fullName>
    </submittedName>
</protein>
<keyword evidence="6 7" id="KW-0472">Membrane</keyword>
<keyword evidence="9" id="KW-1185">Reference proteome</keyword>
<keyword evidence="4 7" id="KW-0812">Transmembrane</keyword>
<dbReference type="RefSeq" id="WP_188513543.1">
    <property type="nucleotide sequence ID" value="NZ_BMGD01000002.1"/>
</dbReference>
<dbReference type="EMBL" id="BMGD01000002">
    <property type="protein sequence ID" value="GGB59360.1"/>
    <property type="molecule type" value="Genomic_DNA"/>
</dbReference>
<dbReference type="Gene3D" id="1.10.3860.10">
    <property type="entry name" value="Sodium:dicarboxylate symporter"/>
    <property type="match status" value="1"/>
</dbReference>
<dbReference type="PRINTS" id="PR00173">
    <property type="entry name" value="EDTRNSPORT"/>
</dbReference>
<keyword evidence="3" id="KW-1003">Cell membrane</keyword>
<dbReference type="Pfam" id="PF00375">
    <property type="entry name" value="SDF"/>
    <property type="match status" value="1"/>
</dbReference>
<evidence type="ECO:0000256" key="4">
    <source>
        <dbReference type="ARBA" id="ARBA00022692"/>
    </source>
</evidence>
<dbReference type="PANTHER" id="PTHR42865">
    <property type="entry name" value="PROTON/GLUTAMATE-ASPARTATE SYMPORTER"/>
    <property type="match status" value="1"/>
</dbReference>
<feature type="transmembrane region" description="Helical" evidence="7">
    <location>
        <begin position="138"/>
        <end position="164"/>
    </location>
</feature>
<proteinExistence type="predicted"/>